<keyword evidence="2" id="KW-0645">Protease</keyword>
<dbReference type="RefSeq" id="WP_088989771.1">
    <property type="nucleotide sequence ID" value="NZ_LT607409.1"/>
</dbReference>
<dbReference type="SUPFAM" id="SSF49452">
    <property type="entry name" value="Starch-binding domain-like"/>
    <property type="match status" value="1"/>
</dbReference>
<feature type="chain" id="PRO_5008709052" evidence="1">
    <location>
        <begin position="29"/>
        <end position="338"/>
    </location>
</feature>
<dbReference type="GO" id="GO:0030246">
    <property type="term" value="F:carbohydrate binding"/>
    <property type="evidence" value="ECO:0007669"/>
    <property type="project" value="InterPro"/>
</dbReference>
<name>A0A1C4YD70_9ACTN</name>
<keyword evidence="3" id="KW-1185">Reference proteome</keyword>
<reference evidence="3" key="1">
    <citation type="submission" date="2016-06" db="EMBL/GenBank/DDBJ databases">
        <authorList>
            <person name="Varghese N."/>
            <person name="Submissions Spin"/>
        </authorList>
    </citation>
    <scope>NUCLEOTIDE SEQUENCE [LARGE SCALE GENOMIC DNA]</scope>
    <source>
        <strain evidence="3">DSM 45160</strain>
    </source>
</reference>
<dbReference type="AlphaFoldDB" id="A0A1C4YD70"/>
<evidence type="ECO:0000256" key="1">
    <source>
        <dbReference type="SAM" id="SignalP"/>
    </source>
</evidence>
<sequence length="338" mass="35302">MSRALLRHLTATVAVALLVVEAAAPAAARTPGSGSSTPGQVRTVVRDAATGAPVARACAALVPTDAAALSAVTQGEDQLGRYGGCSDEQGVLLTSDVAPGTYRLLVRPYDATVHGWQWVGRHGGTGERERAQVVHVRAGTVTNAPAVRLDPPGTVVGVVTDAATGAPVPYALVMVVPYVPHPKYGDHGPMTDEEGRYTITGLGPYHWPVQFAASGFATVWSGGVGTRAQARTVRVRAQQTATLNQALPAGTPLTGEVRVDELATYAQVVAFDAVTGDLAGVADVGDGYGLRLLPGQRVKLRCDCSYAQPVWHRDAAGFDAATSVRIRRAPRVVDFDLR</sequence>
<dbReference type="EMBL" id="LT607409">
    <property type="protein sequence ID" value="SCF18620.1"/>
    <property type="molecule type" value="Genomic_DNA"/>
</dbReference>
<evidence type="ECO:0000313" key="3">
    <source>
        <dbReference type="Proteomes" id="UP000198224"/>
    </source>
</evidence>
<keyword evidence="2" id="KW-0121">Carboxypeptidase</keyword>
<dbReference type="Proteomes" id="UP000198224">
    <property type="component" value="Chromosome I"/>
</dbReference>
<proteinExistence type="predicted"/>
<keyword evidence="1" id="KW-0732">Signal</keyword>
<gene>
    <name evidence="2" type="ORF">GA0070612_4579</name>
</gene>
<keyword evidence="2" id="KW-0378">Hydrolase</keyword>
<feature type="signal peptide" evidence="1">
    <location>
        <begin position="1"/>
        <end position="28"/>
    </location>
</feature>
<accession>A0A1C4YD70</accession>
<organism evidence="2 3">
    <name type="scientific">Micromonospora chokoriensis</name>
    <dbReference type="NCBI Taxonomy" id="356851"/>
    <lineage>
        <taxon>Bacteria</taxon>
        <taxon>Bacillati</taxon>
        <taxon>Actinomycetota</taxon>
        <taxon>Actinomycetes</taxon>
        <taxon>Micromonosporales</taxon>
        <taxon>Micromonosporaceae</taxon>
        <taxon>Micromonospora</taxon>
    </lineage>
</organism>
<evidence type="ECO:0000313" key="2">
    <source>
        <dbReference type="EMBL" id="SCF18620.1"/>
    </source>
</evidence>
<dbReference type="InterPro" id="IPR013784">
    <property type="entry name" value="Carb-bd-like_fold"/>
</dbReference>
<dbReference type="Pfam" id="PF13620">
    <property type="entry name" value="CarboxypepD_reg"/>
    <property type="match status" value="1"/>
</dbReference>
<dbReference type="GO" id="GO:0004180">
    <property type="term" value="F:carboxypeptidase activity"/>
    <property type="evidence" value="ECO:0007669"/>
    <property type="project" value="UniProtKB-KW"/>
</dbReference>
<protein>
    <submittedName>
        <fullName evidence="2">Carboxypeptidase regulatory-like domain-containing protein</fullName>
    </submittedName>
</protein>
<dbReference type="Gene3D" id="2.60.40.1120">
    <property type="entry name" value="Carboxypeptidase-like, regulatory domain"/>
    <property type="match status" value="1"/>
</dbReference>